<accession>A0A0H4VUR0</accession>
<evidence type="ECO:0000256" key="4">
    <source>
        <dbReference type="PROSITE-ProRule" id="PRU00433"/>
    </source>
</evidence>
<dbReference type="GO" id="GO:0009055">
    <property type="term" value="F:electron transfer activity"/>
    <property type="evidence" value="ECO:0007669"/>
    <property type="project" value="InterPro"/>
</dbReference>
<keyword evidence="1 4" id="KW-0349">Heme</keyword>
<dbReference type="Gene3D" id="1.10.760.10">
    <property type="entry name" value="Cytochrome c-like domain"/>
    <property type="match status" value="1"/>
</dbReference>
<dbReference type="KEGG" id="ruf:TH63_11445"/>
<name>A0A0H4VUR0_9BACT</name>
<evidence type="ECO:0000259" key="6">
    <source>
        <dbReference type="PROSITE" id="PS51007"/>
    </source>
</evidence>
<dbReference type="Pfam" id="PF07995">
    <property type="entry name" value="GSDH"/>
    <property type="match status" value="1"/>
</dbReference>
<dbReference type="InterPro" id="IPR012938">
    <property type="entry name" value="Glc/Sorbosone_DH"/>
</dbReference>
<sequence length="482" mass="53120">MQPFIKTIIPLSLLLALFTGCSKNTTSNTAGSGSAPSGEALLTGTELASARSNYTNYCAGCHGQNLETFVDRKWLHGNSPEALFKSIKHGFPETGMLAYDTTFTDTEITQLVRYIRQGVASGQKKQASKGKVFQAQDLSFTLDTVVTGLDVPWAMAFLPNGEMLITERSGILYRLTKDRQLQKIEGAPEVLAQGQGGLLDIELHPDFNKNQVLFLSYSAFKKEDGQTLSTTAIMRARLDGNTLKEQKQIFEAQPYARTRHHYGCRMEFGRDGYLYFTMGDRGGTKVNPQNLTVHAGKTHRIKEDGSIPADNPFVGQQGAMKSIYTYGNRNAQGLALNPTSGEMWLHEHGPKGGDEVNIVKKGANYGWADVTYGIDYNGTKISDIQKKPGVTDPIHIWVPSIAPSGMAFLTGDRYKGWKGSLFVGSMSFKFLSRLTVAGNTITGEERLLQDIGRVRDVRMSPDGYLYIAVEKPGIIYRLMPVE</sequence>
<dbReference type="PANTHER" id="PTHR19328:SF75">
    <property type="entry name" value="ALDOSE SUGAR DEHYDROGENASE YLII"/>
    <property type="match status" value="1"/>
</dbReference>
<feature type="domain" description="Cytochrome c" evidence="6">
    <location>
        <begin position="33"/>
        <end position="119"/>
    </location>
</feature>
<gene>
    <name evidence="7" type="ORF">TH63_11445</name>
</gene>
<feature type="chain" id="PRO_5005211195" evidence="5">
    <location>
        <begin position="23"/>
        <end position="482"/>
    </location>
</feature>
<dbReference type="PROSITE" id="PS51257">
    <property type="entry name" value="PROKAR_LIPOPROTEIN"/>
    <property type="match status" value="1"/>
</dbReference>
<dbReference type="PROSITE" id="PS51007">
    <property type="entry name" value="CYTC"/>
    <property type="match status" value="1"/>
</dbReference>
<proteinExistence type="predicted"/>
<evidence type="ECO:0000313" key="8">
    <source>
        <dbReference type="Proteomes" id="UP000036458"/>
    </source>
</evidence>
<organism evidence="7 8">
    <name type="scientific">Rufibacter radiotolerans</name>
    <dbReference type="NCBI Taxonomy" id="1379910"/>
    <lineage>
        <taxon>Bacteria</taxon>
        <taxon>Pseudomonadati</taxon>
        <taxon>Bacteroidota</taxon>
        <taxon>Cytophagia</taxon>
        <taxon>Cytophagales</taxon>
        <taxon>Hymenobacteraceae</taxon>
        <taxon>Rufibacter</taxon>
    </lineage>
</organism>
<evidence type="ECO:0000256" key="5">
    <source>
        <dbReference type="SAM" id="SignalP"/>
    </source>
</evidence>
<dbReference type="OrthoDB" id="9770043at2"/>
<dbReference type="AlphaFoldDB" id="A0A0H4VUR0"/>
<protein>
    <submittedName>
        <fullName evidence="7">Membrane protein</fullName>
    </submittedName>
</protein>
<dbReference type="Proteomes" id="UP000036458">
    <property type="component" value="Chromosome"/>
</dbReference>
<keyword evidence="3 4" id="KW-0408">Iron</keyword>
<reference evidence="7 8" key="1">
    <citation type="submission" date="2015-01" db="EMBL/GenBank/DDBJ databases">
        <title>Rufibacter sp./DG31D/ whole genome sequencing.</title>
        <authorList>
            <person name="Kim M.K."/>
            <person name="Srinivasan S."/>
            <person name="Lee J.-J."/>
        </authorList>
    </citation>
    <scope>NUCLEOTIDE SEQUENCE [LARGE SCALE GENOMIC DNA]</scope>
    <source>
        <strain evidence="7 8">DG31D</strain>
    </source>
</reference>
<evidence type="ECO:0000256" key="2">
    <source>
        <dbReference type="ARBA" id="ARBA00022723"/>
    </source>
</evidence>
<dbReference type="PANTHER" id="PTHR19328">
    <property type="entry name" value="HEDGEHOG-INTERACTING PROTEIN"/>
    <property type="match status" value="1"/>
</dbReference>
<dbReference type="GO" id="GO:0046872">
    <property type="term" value="F:metal ion binding"/>
    <property type="evidence" value="ECO:0007669"/>
    <property type="project" value="UniProtKB-KW"/>
</dbReference>
<dbReference type="InterPro" id="IPR036909">
    <property type="entry name" value="Cyt_c-like_dom_sf"/>
</dbReference>
<keyword evidence="5" id="KW-0732">Signal</keyword>
<evidence type="ECO:0000256" key="3">
    <source>
        <dbReference type="ARBA" id="ARBA00023004"/>
    </source>
</evidence>
<keyword evidence="8" id="KW-1185">Reference proteome</keyword>
<dbReference type="InterPro" id="IPR011042">
    <property type="entry name" value="6-blade_b-propeller_TolB-like"/>
</dbReference>
<dbReference type="GO" id="GO:0020037">
    <property type="term" value="F:heme binding"/>
    <property type="evidence" value="ECO:0007669"/>
    <property type="project" value="InterPro"/>
</dbReference>
<dbReference type="InterPro" id="IPR009056">
    <property type="entry name" value="Cyt_c-like_dom"/>
</dbReference>
<dbReference type="EMBL" id="CP010777">
    <property type="protein sequence ID" value="AKQ47657.1"/>
    <property type="molecule type" value="Genomic_DNA"/>
</dbReference>
<evidence type="ECO:0000256" key="1">
    <source>
        <dbReference type="ARBA" id="ARBA00022617"/>
    </source>
</evidence>
<dbReference type="RefSeq" id="WP_048922778.1">
    <property type="nucleotide sequence ID" value="NZ_CP010777.1"/>
</dbReference>
<dbReference type="PATRIC" id="fig|1379910.4.peg.2475"/>
<dbReference type="SUPFAM" id="SSF46626">
    <property type="entry name" value="Cytochrome c"/>
    <property type="match status" value="1"/>
</dbReference>
<evidence type="ECO:0000313" key="7">
    <source>
        <dbReference type="EMBL" id="AKQ47657.1"/>
    </source>
</evidence>
<dbReference type="SUPFAM" id="SSF50952">
    <property type="entry name" value="Soluble quinoprotein glucose dehydrogenase"/>
    <property type="match status" value="1"/>
</dbReference>
<dbReference type="Gene3D" id="2.120.10.30">
    <property type="entry name" value="TolB, C-terminal domain"/>
    <property type="match status" value="1"/>
</dbReference>
<dbReference type="STRING" id="1379910.TH63_11445"/>
<keyword evidence="2 4" id="KW-0479">Metal-binding</keyword>
<feature type="signal peptide" evidence="5">
    <location>
        <begin position="1"/>
        <end position="22"/>
    </location>
</feature>
<dbReference type="Pfam" id="PF13442">
    <property type="entry name" value="Cytochrome_CBB3"/>
    <property type="match status" value="1"/>
</dbReference>
<dbReference type="InterPro" id="IPR011041">
    <property type="entry name" value="Quinoprot_gluc/sorb_DH_b-prop"/>
</dbReference>